<protein>
    <recommendedName>
        <fullName evidence="6">Secreted protein</fullName>
    </recommendedName>
</protein>
<proteinExistence type="predicted"/>
<dbReference type="PATRIC" id="fig|1286094.4.peg.3291"/>
<dbReference type="EMBL" id="AOPZ01000150">
    <property type="protein sequence ID" value="EPH43596.1"/>
    <property type="molecule type" value="Genomic_DNA"/>
</dbReference>
<feature type="chain" id="PRO_5004514627" description="Secreted protein" evidence="3">
    <location>
        <begin position="46"/>
        <end position="235"/>
    </location>
</feature>
<dbReference type="NCBIfam" id="NF040672">
    <property type="entry name" value="SCO2322_fam"/>
    <property type="match status" value="1"/>
</dbReference>
<dbReference type="NCBIfam" id="NF040681">
    <property type="entry name" value="GPS-CTERM"/>
    <property type="match status" value="1"/>
</dbReference>
<evidence type="ECO:0000313" key="4">
    <source>
        <dbReference type="EMBL" id="EPH43596.1"/>
    </source>
</evidence>
<name>S3ZJ46_9ACTN</name>
<dbReference type="AlphaFoldDB" id="S3ZJ46"/>
<dbReference type="Proteomes" id="UP000014629">
    <property type="component" value="Unassembled WGS sequence"/>
</dbReference>
<sequence length="235" mass="24174">MAAPLTASLKPRALRTPKPRALRASLVALLTLLAGALLTAAPAHAADYRYWSFWQQGKDGAWMYATQGPSIARPDDGDVEGFRFAVSANSGSAEKPRGAAGFEAICADTPAQDGRKRIALVLDFGTPGDAPGGETPPKRRTACARVGSGATTAEALASVAKPLRYNNDALLCAISGYPKSGCGEQVSGKETGKTESDAPQGDDGDEGPSVGLLAGLAAIVVLGAAAVWQARRRRG</sequence>
<keyword evidence="3" id="KW-0732">Signal</keyword>
<comment type="caution">
    <text evidence="4">The sequence shown here is derived from an EMBL/GenBank/DDBJ whole genome shotgun (WGS) entry which is preliminary data.</text>
</comment>
<evidence type="ECO:0000256" key="2">
    <source>
        <dbReference type="SAM" id="Phobius"/>
    </source>
</evidence>
<accession>S3ZJ46</accession>
<keyword evidence="2" id="KW-1133">Transmembrane helix</keyword>
<gene>
    <name evidence="4" type="ORF">STRAU_3324</name>
</gene>
<dbReference type="InterPro" id="IPR047704">
    <property type="entry name" value="GPS-CTERM"/>
</dbReference>
<keyword evidence="5" id="KW-1185">Reference proteome</keyword>
<feature type="signal peptide" evidence="3">
    <location>
        <begin position="1"/>
        <end position="45"/>
    </location>
</feature>
<keyword evidence="2" id="KW-0812">Transmembrane</keyword>
<evidence type="ECO:0000313" key="5">
    <source>
        <dbReference type="Proteomes" id="UP000014629"/>
    </source>
</evidence>
<evidence type="ECO:0000256" key="1">
    <source>
        <dbReference type="SAM" id="MobiDB-lite"/>
    </source>
</evidence>
<feature type="transmembrane region" description="Helical" evidence="2">
    <location>
        <begin position="210"/>
        <end position="228"/>
    </location>
</feature>
<evidence type="ECO:0000256" key="3">
    <source>
        <dbReference type="SAM" id="SignalP"/>
    </source>
</evidence>
<dbReference type="InterPro" id="IPR047703">
    <property type="entry name" value="SCO2322-like"/>
</dbReference>
<feature type="region of interest" description="Disordered" evidence="1">
    <location>
        <begin position="182"/>
        <end position="209"/>
    </location>
</feature>
<organism evidence="4 5">
    <name type="scientific">Streptomyces aurantiacus JA 4570</name>
    <dbReference type="NCBI Taxonomy" id="1286094"/>
    <lineage>
        <taxon>Bacteria</taxon>
        <taxon>Bacillati</taxon>
        <taxon>Actinomycetota</taxon>
        <taxon>Actinomycetes</taxon>
        <taxon>Kitasatosporales</taxon>
        <taxon>Streptomycetaceae</taxon>
        <taxon>Streptomyces</taxon>
        <taxon>Streptomyces aurantiacus group</taxon>
    </lineage>
</organism>
<evidence type="ECO:0008006" key="6">
    <source>
        <dbReference type="Google" id="ProtNLM"/>
    </source>
</evidence>
<reference evidence="4 5" key="1">
    <citation type="submission" date="2013-02" db="EMBL/GenBank/DDBJ databases">
        <title>Draft Genome Sequence of Streptomyces aurantiacus, Which Produces Setomimycin.</title>
        <authorList>
            <person name="Gruening B.A."/>
            <person name="Praeg A."/>
            <person name="Erxleben A."/>
            <person name="Guenther S."/>
            <person name="Mueller M."/>
        </authorList>
    </citation>
    <scope>NUCLEOTIDE SEQUENCE [LARGE SCALE GENOMIC DNA]</scope>
    <source>
        <strain evidence="4 5">JA 4570</strain>
    </source>
</reference>
<keyword evidence="2" id="KW-0472">Membrane</keyword>